<evidence type="ECO:0000256" key="2">
    <source>
        <dbReference type="ARBA" id="ARBA00010401"/>
    </source>
</evidence>
<evidence type="ECO:0000256" key="1">
    <source>
        <dbReference type="ARBA" id="ARBA00005208"/>
    </source>
</evidence>
<dbReference type="PANTHER" id="PTHR11952:SF2">
    <property type="entry name" value="LD24639P"/>
    <property type="match status" value="1"/>
</dbReference>
<dbReference type="EMBL" id="LJIJ01008064">
    <property type="protein sequence ID" value="ODM86603.1"/>
    <property type="molecule type" value="Genomic_DNA"/>
</dbReference>
<evidence type="ECO:0000256" key="5">
    <source>
        <dbReference type="ARBA" id="ARBA00022695"/>
    </source>
</evidence>
<evidence type="ECO:0000313" key="7">
    <source>
        <dbReference type="EMBL" id="ODM86603.1"/>
    </source>
</evidence>
<dbReference type="InterPro" id="IPR039741">
    <property type="entry name" value="UDP-sugar_pyrophosphorylase"/>
</dbReference>
<evidence type="ECO:0000256" key="4">
    <source>
        <dbReference type="ARBA" id="ARBA00022679"/>
    </source>
</evidence>
<dbReference type="Gene3D" id="3.90.550.10">
    <property type="entry name" value="Spore Coat Polysaccharide Biosynthesis Protein SpsA, Chain A"/>
    <property type="match status" value="1"/>
</dbReference>
<organism evidence="7 8">
    <name type="scientific">Orchesella cincta</name>
    <name type="common">Springtail</name>
    <name type="synonym">Podura cincta</name>
    <dbReference type="NCBI Taxonomy" id="48709"/>
    <lineage>
        <taxon>Eukaryota</taxon>
        <taxon>Metazoa</taxon>
        <taxon>Ecdysozoa</taxon>
        <taxon>Arthropoda</taxon>
        <taxon>Hexapoda</taxon>
        <taxon>Collembola</taxon>
        <taxon>Entomobryomorpha</taxon>
        <taxon>Entomobryoidea</taxon>
        <taxon>Orchesellidae</taxon>
        <taxon>Orchesellinae</taxon>
        <taxon>Orchesella</taxon>
    </lineage>
</organism>
<gene>
    <name evidence="7" type="ORF">Ocin01_20079</name>
</gene>
<dbReference type="AlphaFoldDB" id="A0A1D2M0W7"/>
<dbReference type="PANTHER" id="PTHR11952">
    <property type="entry name" value="UDP- GLUCOSE PYROPHOSPHORYLASE"/>
    <property type="match status" value="1"/>
</dbReference>
<dbReference type="OrthoDB" id="532420at2759"/>
<dbReference type="InterPro" id="IPR002618">
    <property type="entry name" value="UDPGP_fam"/>
</dbReference>
<dbReference type="GO" id="GO:0003977">
    <property type="term" value="F:UDP-N-acetylglucosamine diphosphorylase activity"/>
    <property type="evidence" value="ECO:0007669"/>
    <property type="project" value="UniProtKB-EC"/>
</dbReference>
<comment type="caution">
    <text evidence="7">The sequence shown here is derived from an EMBL/GenBank/DDBJ whole genome shotgun (WGS) entry which is preliminary data.</text>
</comment>
<comment type="catalytic activity">
    <reaction evidence="6">
        <text>N-acetyl-alpha-D-glucosamine 1-phosphate + UTP + H(+) = UDP-N-acetyl-alpha-D-glucosamine + diphosphate</text>
        <dbReference type="Rhea" id="RHEA:13509"/>
        <dbReference type="ChEBI" id="CHEBI:15378"/>
        <dbReference type="ChEBI" id="CHEBI:33019"/>
        <dbReference type="ChEBI" id="CHEBI:46398"/>
        <dbReference type="ChEBI" id="CHEBI:57705"/>
        <dbReference type="ChEBI" id="CHEBI:57776"/>
        <dbReference type="EC" id="2.7.7.23"/>
    </reaction>
</comment>
<comment type="pathway">
    <text evidence="1">Nucleotide-sugar biosynthesis; UDP-N-acetyl-alpha-D-glucosamine biosynthesis; UDP-N-acetyl-alpha-D-glucosamine from N-acetyl-alpha-D-glucosamine 1-phosphate: step 1/1.</text>
</comment>
<reference evidence="7 8" key="1">
    <citation type="journal article" date="2016" name="Genome Biol. Evol.">
        <title>Gene Family Evolution Reflects Adaptation to Soil Environmental Stressors in the Genome of the Collembolan Orchesella cincta.</title>
        <authorList>
            <person name="Faddeeva-Vakhrusheva A."/>
            <person name="Derks M.F."/>
            <person name="Anvar S.Y."/>
            <person name="Agamennone V."/>
            <person name="Suring W."/>
            <person name="Smit S."/>
            <person name="van Straalen N.M."/>
            <person name="Roelofs D."/>
        </authorList>
    </citation>
    <scope>NUCLEOTIDE SEQUENCE [LARGE SCALE GENOMIC DNA]</scope>
    <source>
        <tissue evidence="7">Mixed pool</tissue>
    </source>
</reference>
<name>A0A1D2M0W7_ORCCI</name>
<dbReference type="Gene3D" id="2.10.10.100">
    <property type="match status" value="1"/>
</dbReference>
<dbReference type="SUPFAM" id="SSF53448">
    <property type="entry name" value="Nucleotide-diphospho-sugar transferases"/>
    <property type="match status" value="1"/>
</dbReference>
<dbReference type="GO" id="GO:0006048">
    <property type="term" value="P:UDP-N-acetylglucosamine biosynthetic process"/>
    <property type="evidence" value="ECO:0007669"/>
    <property type="project" value="TreeGrafter"/>
</dbReference>
<keyword evidence="4" id="KW-0808">Transferase</keyword>
<keyword evidence="5" id="KW-0548">Nucleotidyltransferase</keyword>
<evidence type="ECO:0000256" key="3">
    <source>
        <dbReference type="ARBA" id="ARBA00012457"/>
    </source>
</evidence>
<dbReference type="InterPro" id="IPR029044">
    <property type="entry name" value="Nucleotide-diphossugar_trans"/>
</dbReference>
<dbReference type="EC" id="2.7.7.23" evidence="3"/>
<keyword evidence="8" id="KW-1185">Reference proteome</keyword>
<dbReference type="OMA" id="YNARNIC"/>
<accession>A0A1D2M0W7</accession>
<sequence length="322" mass="35754">MFHGNGGLYRALRDKGILNDMEMRGIEYIHVYCVDNILVKMADPVFIGYCYSKGADCCRESLSYRSVGVVCKVDGHYQVVEYSEITLKTAQKRNTDGRLAFSAGSICNHYLTTEFLRRVVEAFTFASHEPSNLFIVGDQKMSSSITLRKKRFHMWTATRSTRQARDAKWHQIGKVCFRCLPVCGKIRGLGSVEGAMEFSPLKNADGAEKDTPTTARHALYSLHQRFILAAGGRFIDESGTEIPLIPSQKSCMSYKAPVVVEISPLVSYAGEGLEQSVQNKEFQPPVTLIAPSEKAPSTPNPNLDSPLQIHVINSSISAQAKY</sequence>
<evidence type="ECO:0000313" key="8">
    <source>
        <dbReference type="Proteomes" id="UP000094527"/>
    </source>
</evidence>
<evidence type="ECO:0000256" key="6">
    <source>
        <dbReference type="ARBA" id="ARBA00048493"/>
    </source>
</evidence>
<protein>
    <recommendedName>
        <fullName evidence="3">UDP-N-acetylglucosamine diphosphorylase</fullName>
        <ecNumber evidence="3">2.7.7.23</ecNumber>
    </recommendedName>
</protein>
<dbReference type="STRING" id="48709.A0A1D2M0W7"/>
<comment type="similarity">
    <text evidence="2">Belongs to the UDPGP type 1 family.</text>
</comment>
<dbReference type="Proteomes" id="UP000094527">
    <property type="component" value="Unassembled WGS sequence"/>
</dbReference>
<proteinExistence type="inferred from homology"/>
<dbReference type="Pfam" id="PF01704">
    <property type="entry name" value="UDPGP"/>
    <property type="match status" value="1"/>
</dbReference>